<evidence type="ECO:0000256" key="14">
    <source>
        <dbReference type="SAM" id="Phobius"/>
    </source>
</evidence>
<comment type="subcellular location">
    <subcellularLocation>
        <location evidence="2">Membrane</location>
    </subcellularLocation>
</comment>
<feature type="transmembrane region" description="Helical" evidence="14">
    <location>
        <begin position="12"/>
        <end position="29"/>
    </location>
</feature>
<sequence length="600" mass="68348">MASLLKEANSQTGFLAAFAVGVVLHVGVFRRGEWDLYTTKLLGGAALINIAFAYSLFTLAADEFDTRWKAYRTASLLVGTVLTGLYSSLVVYRGVFHRLNRFPGPFFARISNFNVTLLSIKKFQLYEEIQKQHEKYGDIVRIGPSELSITDPKAFHLIHSNTSPCVKGPWYNILHPVISLHMIRDQKEHARRRKTWDKGFSSKALRYYEPRVARYTNQLLDKIQETQGLPFDASTLFNFYSFDVMGDLAFGKSFDMVKNGVVHYFMKSVHSNMLAVSAFSHLVWMFPLFKEMPGLNYEHIKFQKWLSQQVVERQRNKPEVPDIFSWILGDYDDIKKPSKQDTVNLHGDAHLIVVAGSDTTAASLTCLFFELAINPDATRQLQEEVDQYYAGTDEPDHVALSKLKYLQACIDESLRLHPPVPSGLQRMTPPQGLQIGDTFIPGDTILQIPSYTMNRDTRLFDHPNEFIPERWTTRPELTKDKSIFHPFSTGRYSCVGKQLGLMELRYVTSQVLRRYDVKLAEGRTAEDFLAGLKDGFTLASPGLNLVLTPRQKDVSAHNRHRITDPRVKIHAQTSHYNPMQKFQHYSSFPAPAPQPSDVTA</sequence>
<feature type="transmembrane region" description="Helical" evidence="14">
    <location>
        <begin position="41"/>
        <end position="61"/>
    </location>
</feature>
<dbReference type="InterPro" id="IPR001128">
    <property type="entry name" value="Cyt_P450"/>
</dbReference>
<dbReference type="GO" id="GO:0005506">
    <property type="term" value="F:iron ion binding"/>
    <property type="evidence" value="ECO:0007669"/>
    <property type="project" value="InterPro"/>
</dbReference>
<evidence type="ECO:0000256" key="11">
    <source>
        <dbReference type="ARBA" id="ARBA00023136"/>
    </source>
</evidence>
<dbReference type="Gene3D" id="1.10.630.10">
    <property type="entry name" value="Cytochrome P450"/>
    <property type="match status" value="1"/>
</dbReference>
<keyword evidence="6 13" id="KW-0479">Metal-binding</keyword>
<dbReference type="CDD" id="cd11061">
    <property type="entry name" value="CYP67-like"/>
    <property type="match status" value="1"/>
</dbReference>
<dbReference type="GO" id="GO:0020037">
    <property type="term" value="F:heme binding"/>
    <property type="evidence" value="ECO:0007669"/>
    <property type="project" value="InterPro"/>
</dbReference>
<protein>
    <submittedName>
        <fullName evidence="15">Tryprostatin B 6-hydroxylase</fullName>
    </submittedName>
</protein>
<dbReference type="STRING" id="78410.A0A0P7BMR7"/>
<dbReference type="GO" id="GO:0004497">
    <property type="term" value="F:monooxygenase activity"/>
    <property type="evidence" value="ECO:0007669"/>
    <property type="project" value="UniProtKB-KW"/>
</dbReference>
<accession>A0A0P7BMR7</accession>
<dbReference type="PANTHER" id="PTHR24305">
    <property type="entry name" value="CYTOCHROME P450"/>
    <property type="match status" value="1"/>
</dbReference>
<evidence type="ECO:0000256" key="12">
    <source>
        <dbReference type="ARBA" id="ARBA00023180"/>
    </source>
</evidence>
<keyword evidence="12" id="KW-0325">Glycoprotein</keyword>
<evidence type="ECO:0000256" key="4">
    <source>
        <dbReference type="ARBA" id="ARBA00022617"/>
    </source>
</evidence>
<dbReference type="PRINTS" id="PR00385">
    <property type="entry name" value="P450"/>
</dbReference>
<dbReference type="PRINTS" id="PR00463">
    <property type="entry name" value="EP450I"/>
</dbReference>
<keyword evidence="16" id="KW-1185">Reference proteome</keyword>
<dbReference type="Proteomes" id="UP000050424">
    <property type="component" value="Unassembled WGS sequence"/>
</dbReference>
<keyword evidence="7 14" id="KW-1133">Transmembrane helix</keyword>
<evidence type="ECO:0000313" key="16">
    <source>
        <dbReference type="Proteomes" id="UP000050424"/>
    </source>
</evidence>
<dbReference type="AlphaFoldDB" id="A0A0P7BMR7"/>
<dbReference type="GO" id="GO:0016705">
    <property type="term" value="F:oxidoreductase activity, acting on paired donors, with incorporation or reduction of molecular oxygen"/>
    <property type="evidence" value="ECO:0007669"/>
    <property type="project" value="InterPro"/>
</dbReference>
<comment type="cofactor">
    <cofactor evidence="1 13">
        <name>heme</name>
        <dbReference type="ChEBI" id="CHEBI:30413"/>
    </cofactor>
</comment>
<dbReference type="EMBL" id="LKCW01000044">
    <property type="protein sequence ID" value="KPM42672.1"/>
    <property type="molecule type" value="Genomic_DNA"/>
</dbReference>
<evidence type="ECO:0000256" key="3">
    <source>
        <dbReference type="ARBA" id="ARBA00010617"/>
    </source>
</evidence>
<evidence type="ECO:0000256" key="5">
    <source>
        <dbReference type="ARBA" id="ARBA00022692"/>
    </source>
</evidence>
<keyword evidence="4 13" id="KW-0349">Heme</keyword>
<keyword evidence="8" id="KW-0560">Oxidoreductase</keyword>
<dbReference type="InterPro" id="IPR002401">
    <property type="entry name" value="Cyt_P450_E_grp-I"/>
</dbReference>
<comment type="caution">
    <text evidence="15">The sequence shown here is derived from an EMBL/GenBank/DDBJ whole genome shotgun (WGS) entry which is preliminary data.</text>
</comment>
<organism evidence="15 16">
    <name type="scientific">Neonectria ditissima</name>
    <dbReference type="NCBI Taxonomy" id="78410"/>
    <lineage>
        <taxon>Eukaryota</taxon>
        <taxon>Fungi</taxon>
        <taxon>Dikarya</taxon>
        <taxon>Ascomycota</taxon>
        <taxon>Pezizomycotina</taxon>
        <taxon>Sordariomycetes</taxon>
        <taxon>Hypocreomycetidae</taxon>
        <taxon>Hypocreales</taxon>
        <taxon>Nectriaceae</taxon>
        <taxon>Neonectria</taxon>
    </lineage>
</organism>
<evidence type="ECO:0000256" key="1">
    <source>
        <dbReference type="ARBA" id="ARBA00001971"/>
    </source>
</evidence>
<evidence type="ECO:0000256" key="6">
    <source>
        <dbReference type="ARBA" id="ARBA00022723"/>
    </source>
</evidence>
<dbReference type="FunFam" id="1.10.630.10:FF:000063">
    <property type="entry name" value="Cytochrome P450 monooxygenase"/>
    <property type="match status" value="1"/>
</dbReference>
<keyword evidence="10" id="KW-0503">Monooxygenase</keyword>
<dbReference type="Pfam" id="PF00067">
    <property type="entry name" value="p450"/>
    <property type="match status" value="1"/>
</dbReference>
<evidence type="ECO:0000256" key="10">
    <source>
        <dbReference type="ARBA" id="ARBA00023033"/>
    </source>
</evidence>
<evidence type="ECO:0000256" key="13">
    <source>
        <dbReference type="PIRSR" id="PIRSR602401-1"/>
    </source>
</evidence>
<evidence type="ECO:0000256" key="9">
    <source>
        <dbReference type="ARBA" id="ARBA00023004"/>
    </source>
</evidence>
<evidence type="ECO:0000256" key="7">
    <source>
        <dbReference type="ARBA" id="ARBA00022989"/>
    </source>
</evidence>
<keyword evidence="9 13" id="KW-0408">Iron</keyword>
<keyword evidence="5 14" id="KW-0812">Transmembrane</keyword>
<evidence type="ECO:0000256" key="2">
    <source>
        <dbReference type="ARBA" id="ARBA00004370"/>
    </source>
</evidence>
<dbReference type="GO" id="GO:1902181">
    <property type="term" value="P:verruculogen biosynthetic process"/>
    <property type="evidence" value="ECO:0007669"/>
    <property type="project" value="UniProtKB-ARBA"/>
</dbReference>
<dbReference type="SUPFAM" id="SSF48264">
    <property type="entry name" value="Cytochrome P450"/>
    <property type="match status" value="1"/>
</dbReference>
<reference evidence="15 16" key="1">
    <citation type="submission" date="2015-09" db="EMBL/GenBank/DDBJ databases">
        <title>Draft genome of a European isolate of the apple canker pathogen Neonectria ditissima.</title>
        <authorList>
            <person name="Gomez-Cortecero A."/>
            <person name="Harrison R.J."/>
            <person name="Armitage A.D."/>
        </authorList>
    </citation>
    <scope>NUCLEOTIDE SEQUENCE [LARGE SCALE GENOMIC DNA]</scope>
    <source>
        <strain evidence="15 16">R09/05</strain>
    </source>
</reference>
<evidence type="ECO:0000313" key="15">
    <source>
        <dbReference type="EMBL" id="KPM42672.1"/>
    </source>
</evidence>
<name>A0A0P7BMR7_9HYPO</name>
<comment type="similarity">
    <text evidence="3">Belongs to the cytochrome P450 family.</text>
</comment>
<feature type="transmembrane region" description="Helical" evidence="14">
    <location>
        <begin position="73"/>
        <end position="92"/>
    </location>
</feature>
<dbReference type="InterPro" id="IPR036396">
    <property type="entry name" value="Cyt_P450_sf"/>
</dbReference>
<dbReference type="OrthoDB" id="6692864at2759"/>
<keyword evidence="11 14" id="KW-0472">Membrane</keyword>
<dbReference type="PANTHER" id="PTHR24305:SF187">
    <property type="entry name" value="P450, PUTATIVE (EUROFUNG)-RELATED"/>
    <property type="match status" value="1"/>
</dbReference>
<gene>
    <name evidence="15" type="ORF">AK830_g3902</name>
</gene>
<evidence type="ECO:0000256" key="8">
    <source>
        <dbReference type="ARBA" id="ARBA00023002"/>
    </source>
</evidence>
<dbReference type="InterPro" id="IPR050121">
    <property type="entry name" value="Cytochrome_P450_monoxygenase"/>
</dbReference>
<dbReference type="GO" id="GO:0016020">
    <property type="term" value="C:membrane"/>
    <property type="evidence" value="ECO:0007669"/>
    <property type="project" value="UniProtKB-SubCell"/>
</dbReference>
<proteinExistence type="inferred from homology"/>
<feature type="binding site" description="axial binding residue" evidence="13">
    <location>
        <position position="494"/>
    </location>
    <ligand>
        <name>heme</name>
        <dbReference type="ChEBI" id="CHEBI:30413"/>
    </ligand>
    <ligandPart>
        <name>Fe</name>
        <dbReference type="ChEBI" id="CHEBI:18248"/>
    </ligandPart>
</feature>